<protein>
    <submittedName>
        <fullName evidence="1">Uncharacterized protein</fullName>
    </submittedName>
</protein>
<dbReference type="Proteomes" id="UP000019918">
    <property type="component" value="Unassembled WGS sequence"/>
</dbReference>
<reference evidence="1 2" key="1">
    <citation type="submission" date="2014-02" db="EMBL/GenBank/DDBJ databases">
        <title>Draft genome of Erwinia mallotivora strain BT-MARDI, a papaya dieback pathogen.</title>
        <authorList>
            <person name="Redzuan R."/>
            <person name="Abu Bakar N."/>
            <person name="Badrun R."/>
            <person name="Mohd Raih M.F."/>
            <person name="Rozano L."/>
            <person name="Mat Amin N."/>
        </authorList>
    </citation>
    <scope>NUCLEOTIDE SEQUENCE [LARGE SCALE GENOMIC DNA]</scope>
    <source>
        <strain evidence="1 2">BT-MARDI</strain>
    </source>
</reference>
<dbReference type="STRING" id="69222.BG55_04635"/>
<dbReference type="RefSeq" id="WP_034934736.1">
    <property type="nucleotide sequence ID" value="NZ_JFHN01000026.1"/>
</dbReference>
<dbReference type="PATRIC" id="fig|69222.5.peg.959"/>
<accession>A0A014NAY8</accession>
<dbReference type="InterPro" id="IPR003065">
    <property type="entry name" value="Invas_SpaK"/>
</dbReference>
<dbReference type="OrthoDB" id="8588812at2"/>
<evidence type="ECO:0000313" key="1">
    <source>
        <dbReference type="EMBL" id="EXU76563.1"/>
    </source>
</evidence>
<dbReference type="AlphaFoldDB" id="A0A014NAY8"/>
<proteinExistence type="predicted"/>
<evidence type="ECO:0000313" key="2">
    <source>
        <dbReference type="Proteomes" id="UP000019918"/>
    </source>
</evidence>
<dbReference type="EMBL" id="JFHN01000026">
    <property type="protein sequence ID" value="EXU76563.1"/>
    <property type="molecule type" value="Genomic_DNA"/>
</dbReference>
<dbReference type="SUPFAM" id="SSF69635">
    <property type="entry name" value="Type III secretory system chaperone-like"/>
    <property type="match status" value="1"/>
</dbReference>
<keyword evidence="2" id="KW-1185">Reference proteome</keyword>
<comment type="caution">
    <text evidence="1">The sequence shown here is derived from an EMBL/GenBank/DDBJ whole genome shotgun (WGS) entry which is preliminary data.</text>
</comment>
<gene>
    <name evidence="1" type="ORF">BG55_04635</name>
</gene>
<sequence>MKYDVATLISGMLSDAGLSDIVDSDLSNHSTISLNMKDDIPAINIKTDDDEVWVWTKLCDYSPSSMSYCSENIFTVMFNYNEAFFYAGQPCLYPIDGNLELRALVKDKFLESPSAFMEVLDNFLSIMQEYRAVLM</sequence>
<name>A0A014NAY8_9GAMM</name>
<dbReference type="CDD" id="cd17035">
    <property type="entry name" value="T3SC_IB_Spa15-like"/>
    <property type="match status" value="1"/>
</dbReference>
<dbReference type="Pfam" id="PF03519">
    <property type="entry name" value="Invas_SpaK"/>
    <property type="match status" value="1"/>
</dbReference>
<organism evidence="1 2">
    <name type="scientific">Erwinia mallotivora</name>
    <dbReference type="NCBI Taxonomy" id="69222"/>
    <lineage>
        <taxon>Bacteria</taxon>
        <taxon>Pseudomonadati</taxon>
        <taxon>Pseudomonadota</taxon>
        <taxon>Gammaproteobacteria</taxon>
        <taxon>Enterobacterales</taxon>
        <taxon>Erwiniaceae</taxon>
        <taxon>Erwinia</taxon>
    </lineage>
</organism>
<dbReference type="Gene3D" id="3.30.1460.10">
    <property type="match status" value="1"/>
</dbReference>